<dbReference type="GO" id="GO:0005829">
    <property type="term" value="C:cytosol"/>
    <property type="evidence" value="ECO:0007669"/>
    <property type="project" value="TreeGrafter"/>
</dbReference>
<evidence type="ECO:0000256" key="13">
    <source>
        <dbReference type="ARBA" id="ARBA00075987"/>
    </source>
</evidence>
<evidence type="ECO:0000256" key="3">
    <source>
        <dbReference type="ARBA" id="ARBA00011738"/>
    </source>
</evidence>
<reference evidence="17" key="1">
    <citation type="submission" date="2018-06" db="EMBL/GenBank/DDBJ databases">
        <authorList>
            <person name="Zhirakovskaya E."/>
        </authorList>
    </citation>
    <scope>NUCLEOTIDE SEQUENCE</scope>
</reference>
<dbReference type="InterPro" id="IPR002637">
    <property type="entry name" value="RdgB/HAM1"/>
</dbReference>
<evidence type="ECO:0000313" key="17">
    <source>
        <dbReference type="EMBL" id="VAW40403.1"/>
    </source>
</evidence>
<dbReference type="GO" id="GO:0000166">
    <property type="term" value="F:nucleotide binding"/>
    <property type="evidence" value="ECO:0007669"/>
    <property type="project" value="UniProtKB-KW"/>
</dbReference>
<evidence type="ECO:0000256" key="6">
    <source>
        <dbReference type="ARBA" id="ARBA00022801"/>
    </source>
</evidence>
<sequence>MIQKVILASGNQGKLLELQETLKGLPFELTPQPNTPKYDVEETGTTFVENAIIKARNASLLSGVPAIADDSGLIIDALGGEPGVKTARYAGPRCSSQENMDLVLSRLIHYKESQQRRATFICVLVYLRCATDPLPIIVTGQWSGAIAQKQHGKGGFGYDPIFWDFTQQMTSAQMSKQQKAKLSHRGQACEKLKIELQSLWGK</sequence>
<dbReference type="GO" id="GO:0017111">
    <property type="term" value="F:ribonucleoside triphosphate phosphatase activity"/>
    <property type="evidence" value="ECO:0007669"/>
    <property type="project" value="InterPro"/>
</dbReference>
<dbReference type="FunFam" id="3.90.950.10:FF:000001">
    <property type="entry name" value="dITP/XTP pyrophosphatase"/>
    <property type="match status" value="1"/>
</dbReference>
<evidence type="ECO:0000256" key="4">
    <source>
        <dbReference type="ARBA" id="ARBA00022723"/>
    </source>
</evidence>
<dbReference type="GO" id="GO:0009117">
    <property type="term" value="P:nucleotide metabolic process"/>
    <property type="evidence" value="ECO:0007669"/>
    <property type="project" value="UniProtKB-KW"/>
</dbReference>
<dbReference type="GO" id="GO:0036222">
    <property type="term" value="F:XTP diphosphatase activity"/>
    <property type="evidence" value="ECO:0007669"/>
    <property type="project" value="UniProtKB-ARBA"/>
</dbReference>
<evidence type="ECO:0000256" key="8">
    <source>
        <dbReference type="ARBA" id="ARBA00023080"/>
    </source>
</evidence>
<accession>A0A3B0VJA9</accession>
<protein>
    <recommendedName>
        <fullName evidence="12">dITP/XTP pyrophosphatase</fullName>
        <ecNumber evidence="11">3.6.1.66</ecNumber>
    </recommendedName>
    <alternativeName>
        <fullName evidence="13">Non-canonical purine NTP pyrophosphatase</fullName>
    </alternativeName>
    <alternativeName>
        <fullName evidence="14">Non-standard purine NTP pyrophosphatase</fullName>
    </alternativeName>
    <alternativeName>
        <fullName evidence="16">Nucleoside-triphosphate diphosphatase</fullName>
    </alternativeName>
    <alternativeName>
        <fullName evidence="15">Nucleoside-triphosphate pyrophosphatase</fullName>
    </alternativeName>
</protein>
<dbReference type="InterPro" id="IPR020922">
    <property type="entry name" value="dITP/XTP_pyrophosphatase"/>
</dbReference>
<evidence type="ECO:0000256" key="15">
    <source>
        <dbReference type="ARBA" id="ARBA00083186"/>
    </source>
</evidence>
<comment type="subunit">
    <text evidence="3">Homodimer.</text>
</comment>
<evidence type="ECO:0000256" key="7">
    <source>
        <dbReference type="ARBA" id="ARBA00022842"/>
    </source>
</evidence>
<keyword evidence="4" id="KW-0479">Metal-binding</keyword>
<evidence type="ECO:0000256" key="2">
    <source>
        <dbReference type="ARBA" id="ARBA00008023"/>
    </source>
</evidence>
<dbReference type="InterPro" id="IPR029001">
    <property type="entry name" value="ITPase-like_fam"/>
</dbReference>
<dbReference type="GO" id="GO:0046872">
    <property type="term" value="F:metal ion binding"/>
    <property type="evidence" value="ECO:0007669"/>
    <property type="project" value="UniProtKB-KW"/>
</dbReference>
<dbReference type="PANTHER" id="PTHR11067:SF9">
    <property type="entry name" value="INOSINE TRIPHOSPHATE PYROPHOSPHATASE"/>
    <property type="match status" value="1"/>
</dbReference>
<comment type="cofactor">
    <cofactor evidence="1">
        <name>Mg(2+)</name>
        <dbReference type="ChEBI" id="CHEBI:18420"/>
    </cofactor>
</comment>
<organism evidence="17">
    <name type="scientific">hydrothermal vent metagenome</name>
    <dbReference type="NCBI Taxonomy" id="652676"/>
    <lineage>
        <taxon>unclassified sequences</taxon>
        <taxon>metagenomes</taxon>
        <taxon>ecological metagenomes</taxon>
    </lineage>
</organism>
<dbReference type="NCBIfam" id="TIGR00042">
    <property type="entry name" value="RdgB/HAM1 family non-canonical purine NTP pyrophosphatase"/>
    <property type="match status" value="1"/>
</dbReference>
<evidence type="ECO:0000256" key="12">
    <source>
        <dbReference type="ARBA" id="ARBA00071289"/>
    </source>
</evidence>
<keyword evidence="5" id="KW-0547">Nucleotide-binding</keyword>
<keyword evidence="7" id="KW-0460">Magnesium</keyword>
<evidence type="ECO:0000256" key="9">
    <source>
        <dbReference type="ARBA" id="ARBA00051875"/>
    </source>
</evidence>
<evidence type="ECO:0000256" key="5">
    <source>
        <dbReference type="ARBA" id="ARBA00022741"/>
    </source>
</evidence>
<dbReference type="SUPFAM" id="SSF52972">
    <property type="entry name" value="ITPase-like"/>
    <property type="match status" value="1"/>
</dbReference>
<dbReference type="GO" id="GO:0035870">
    <property type="term" value="F:dITP diphosphatase activity"/>
    <property type="evidence" value="ECO:0007669"/>
    <property type="project" value="UniProtKB-ARBA"/>
</dbReference>
<evidence type="ECO:0000256" key="10">
    <source>
        <dbReference type="ARBA" id="ARBA00052017"/>
    </source>
</evidence>
<dbReference type="CDD" id="cd00515">
    <property type="entry name" value="HAM1"/>
    <property type="match status" value="1"/>
</dbReference>
<dbReference type="Gene3D" id="3.90.950.10">
    <property type="match status" value="1"/>
</dbReference>
<evidence type="ECO:0000256" key="11">
    <source>
        <dbReference type="ARBA" id="ARBA00066468"/>
    </source>
</evidence>
<comment type="catalytic activity">
    <reaction evidence="9">
        <text>dITP + H2O = dIMP + diphosphate + H(+)</text>
        <dbReference type="Rhea" id="RHEA:28342"/>
        <dbReference type="ChEBI" id="CHEBI:15377"/>
        <dbReference type="ChEBI" id="CHEBI:15378"/>
        <dbReference type="ChEBI" id="CHEBI:33019"/>
        <dbReference type="ChEBI" id="CHEBI:61194"/>
        <dbReference type="ChEBI" id="CHEBI:61382"/>
        <dbReference type="EC" id="3.6.1.66"/>
    </reaction>
</comment>
<proteinExistence type="inferred from homology"/>
<keyword evidence="8" id="KW-0546">Nucleotide metabolism</keyword>
<name>A0A3B0VJA9_9ZZZZ</name>
<dbReference type="Pfam" id="PF01725">
    <property type="entry name" value="Ham1p_like"/>
    <property type="match status" value="1"/>
</dbReference>
<comment type="similarity">
    <text evidence="2">Belongs to the HAM1 NTPase family.</text>
</comment>
<dbReference type="AlphaFoldDB" id="A0A3B0VJA9"/>
<evidence type="ECO:0000256" key="1">
    <source>
        <dbReference type="ARBA" id="ARBA00001946"/>
    </source>
</evidence>
<gene>
    <name evidence="17" type="ORF">MNBD_GAMMA01-1920</name>
</gene>
<dbReference type="EC" id="3.6.1.66" evidence="11"/>
<dbReference type="GO" id="GO:0036220">
    <property type="term" value="F:ITP diphosphatase activity"/>
    <property type="evidence" value="ECO:0007669"/>
    <property type="project" value="UniProtKB-EC"/>
</dbReference>
<dbReference type="HAMAP" id="MF_01405">
    <property type="entry name" value="Non_canon_purine_NTPase"/>
    <property type="match status" value="1"/>
</dbReference>
<keyword evidence="6 17" id="KW-0378">Hydrolase</keyword>
<evidence type="ECO:0000256" key="14">
    <source>
        <dbReference type="ARBA" id="ARBA00078805"/>
    </source>
</evidence>
<dbReference type="GO" id="GO:0009146">
    <property type="term" value="P:purine nucleoside triphosphate catabolic process"/>
    <property type="evidence" value="ECO:0007669"/>
    <property type="project" value="UniProtKB-ARBA"/>
</dbReference>
<comment type="catalytic activity">
    <reaction evidence="10">
        <text>XTP + H2O = XMP + diphosphate + H(+)</text>
        <dbReference type="Rhea" id="RHEA:28610"/>
        <dbReference type="ChEBI" id="CHEBI:15377"/>
        <dbReference type="ChEBI" id="CHEBI:15378"/>
        <dbReference type="ChEBI" id="CHEBI:33019"/>
        <dbReference type="ChEBI" id="CHEBI:57464"/>
        <dbReference type="ChEBI" id="CHEBI:61314"/>
        <dbReference type="EC" id="3.6.1.66"/>
    </reaction>
</comment>
<dbReference type="EMBL" id="UOEW01000269">
    <property type="protein sequence ID" value="VAW40403.1"/>
    <property type="molecule type" value="Genomic_DNA"/>
</dbReference>
<evidence type="ECO:0000256" key="16">
    <source>
        <dbReference type="ARBA" id="ARBA00083635"/>
    </source>
</evidence>
<dbReference type="PANTHER" id="PTHR11067">
    <property type="entry name" value="INOSINE TRIPHOSPHATE PYROPHOSPHATASE/HAM1 PROTEIN"/>
    <property type="match status" value="1"/>
</dbReference>